<evidence type="ECO:0000256" key="3">
    <source>
        <dbReference type="ARBA" id="ARBA00022960"/>
    </source>
</evidence>
<feature type="transmembrane region" description="Helical" evidence="6">
    <location>
        <begin position="281"/>
        <end position="307"/>
    </location>
</feature>
<dbReference type="PANTHER" id="PTHR30474">
    <property type="entry name" value="CELL CYCLE PROTEIN"/>
    <property type="match status" value="1"/>
</dbReference>
<evidence type="ECO:0000256" key="2">
    <source>
        <dbReference type="ARBA" id="ARBA00022692"/>
    </source>
</evidence>
<feature type="transmembrane region" description="Helical" evidence="6">
    <location>
        <begin position="195"/>
        <end position="219"/>
    </location>
</feature>
<dbReference type="GO" id="GO:0005886">
    <property type="term" value="C:plasma membrane"/>
    <property type="evidence" value="ECO:0007669"/>
    <property type="project" value="TreeGrafter"/>
</dbReference>
<keyword evidence="2 6" id="KW-0812">Transmembrane</keyword>
<dbReference type="PANTHER" id="PTHR30474:SF13">
    <property type="entry name" value="STAGE V SPORULATION PROTEIN E"/>
    <property type="match status" value="1"/>
</dbReference>
<gene>
    <name evidence="7" type="ORF">IAA45_11295</name>
</gene>
<dbReference type="GO" id="GO:0015648">
    <property type="term" value="F:lipid-linked peptidoglycan transporter activity"/>
    <property type="evidence" value="ECO:0007669"/>
    <property type="project" value="TreeGrafter"/>
</dbReference>
<organism evidence="7 8">
    <name type="scientific">Candidatus Blautia gallistercoris</name>
    <dbReference type="NCBI Taxonomy" id="2838490"/>
    <lineage>
        <taxon>Bacteria</taxon>
        <taxon>Bacillati</taxon>
        <taxon>Bacillota</taxon>
        <taxon>Clostridia</taxon>
        <taxon>Lachnospirales</taxon>
        <taxon>Lachnospiraceae</taxon>
        <taxon>Blautia</taxon>
    </lineage>
</organism>
<evidence type="ECO:0000256" key="5">
    <source>
        <dbReference type="ARBA" id="ARBA00023136"/>
    </source>
</evidence>
<feature type="transmembrane region" description="Helical" evidence="6">
    <location>
        <begin position="20"/>
        <end position="39"/>
    </location>
</feature>
<evidence type="ECO:0000313" key="7">
    <source>
        <dbReference type="EMBL" id="HIX60281.1"/>
    </source>
</evidence>
<dbReference type="InterPro" id="IPR001182">
    <property type="entry name" value="FtsW/RodA"/>
</dbReference>
<feature type="transmembrane region" description="Helical" evidence="6">
    <location>
        <begin position="171"/>
        <end position="188"/>
    </location>
</feature>
<reference evidence="7" key="2">
    <citation type="submission" date="2021-04" db="EMBL/GenBank/DDBJ databases">
        <authorList>
            <person name="Gilroy R."/>
        </authorList>
    </citation>
    <scope>NUCLEOTIDE SEQUENCE</scope>
    <source>
        <strain evidence="7">ChiSjej1B19-8411</strain>
    </source>
</reference>
<keyword evidence="4 6" id="KW-1133">Transmembrane helix</keyword>
<protein>
    <submittedName>
        <fullName evidence="7">Lipid II flippase FtsW</fullName>
    </submittedName>
</protein>
<feature type="transmembrane region" description="Helical" evidence="6">
    <location>
        <begin position="51"/>
        <end position="71"/>
    </location>
</feature>
<proteinExistence type="predicted"/>
<feature type="transmembrane region" description="Helical" evidence="6">
    <location>
        <begin position="78"/>
        <end position="97"/>
    </location>
</feature>
<evidence type="ECO:0000256" key="1">
    <source>
        <dbReference type="ARBA" id="ARBA00004141"/>
    </source>
</evidence>
<reference evidence="7" key="1">
    <citation type="journal article" date="2021" name="PeerJ">
        <title>Extensive microbial diversity within the chicken gut microbiome revealed by metagenomics and culture.</title>
        <authorList>
            <person name="Gilroy R."/>
            <person name="Ravi A."/>
            <person name="Getino M."/>
            <person name="Pursley I."/>
            <person name="Horton D.L."/>
            <person name="Alikhan N.F."/>
            <person name="Baker D."/>
            <person name="Gharbi K."/>
            <person name="Hall N."/>
            <person name="Watson M."/>
            <person name="Adriaenssens E.M."/>
            <person name="Foster-Nyarko E."/>
            <person name="Jarju S."/>
            <person name="Secka A."/>
            <person name="Antonio M."/>
            <person name="Oren A."/>
            <person name="Chaudhuri R.R."/>
            <person name="La Ragione R."/>
            <person name="Hildebrand F."/>
            <person name="Pallen M.J."/>
        </authorList>
    </citation>
    <scope>NUCLEOTIDE SEQUENCE</scope>
    <source>
        <strain evidence="7">ChiSjej1B19-8411</strain>
    </source>
</reference>
<dbReference type="AlphaFoldDB" id="A0A9D2B4K6"/>
<keyword evidence="5 6" id="KW-0472">Membrane</keyword>
<comment type="subcellular location">
    <subcellularLocation>
        <location evidence="1">Membrane</location>
        <topology evidence="1">Multi-pass membrane protein</topology>
    </subcellularLocation>
</comment>
<feature type="transmembrane region" description="Helical" evidence="6">
    <location>
        <begin position="359"/>
        <end position="378"/>
    </location>
</feature>
<comment type="caution">
    <text evidence="7">The sequence shown here is derived from an EMBL/GenBank/DDBJ whole genome shotgun (WGS) entry which is preliminary data.</text>
</comment>
<accession>A0A9D2B4K6</accession>
<evidence type="ECO:0000256" key="4">
    <source>
        <dbReference type="ARBA" id="ARBA00022989"/>
    </source>
</evidence>
<dbReference type="GO" id="GO:0008360">
    <property type="term" value="P:regulation of cell shape"/>
    <property type="evidence" value="ECO:0007669"/>
    <property type="project" value="UniProtKB-KW"/>
</dbReference>
<feature type="transmembrane region" description="Helical" evidence="6">
    <location>
        <begin position="145"/>
        <end position="165"/>
    </location>
</feature>
<keyword evidence="3" id="KW-0133">Cell shape</keyword>
<dbReference type="EMBL" id="DXEX01000242">
    <property type="protein sequence ID" value="HIX60281.1"/>
    <property type="molecule type" value="Genomic_DNA"/>
</dbReference>
<name>A0A9D2B4K6_9FIRM</name>
<dbReference type="Pfam" id="PF01098">
    <property type="entry name" value="FTSW_RODA_SPOVE"/>
    <property type="match status" value="1"/>
</dbReference>
<dbReference type="GO" id="GO:0051301">
    <property type="term" value="P:cell division"/>
    <property type="evidence" value="ECO:0007669"/>
    <property type="project" value="InterPro"/>
</dbReference>
<sequence length="386" mass="41972">MTVNQRKTIRRKADYYDYNLVAVVILLTCFGLMMLYSTSAYTAEMRYGDDMYFFGKQALISGVSVVCALIISRVDYHILKHFTTLLYVAAAVSMLLVKTPLGVEVNGAKRWLGVGSLQFQPSEIAKIAVIVCLPYMVVKMGRKIATWKGMAFLAAAGGFLGFLAYWATENLSTGIIICGITAGMIFIAHPRTKPFLIAAAASMAVVAGGVALLVANISVSDSSSFRIRRILVWLRPEEYSDSSAYQIIQALYAIGSGGFFGKGLGNSTQKLGAVPEAQNDMIFSIVCEELGIFGGAIILILFAYLLYRLFFIAQNAPDLLGSLMVSGIFIHIALQVILNICVVINLIPTTGITLPFVSYGGTSIMFLMAEMGLALSVARRIRFQET</sequence>
<dbReference type="Proteomes" id="UP000886817">
    <property type="component" value="Unassembled WGS sequence"/>
</dbReference>
<evidence type="ECO:0000256" key="6">
    <source>
        <dbReference type="SAM" id="Phobius"/>
    </source>
</evidence>
<feature type="transmembrane region" description="Helical" evidence="6">
    <location>
        <begin position="319"/>
        <end position="347"/>
    </location>
</feature>
<evidence type="ECO:0000313" key="8">
    <source>
        <dbReference type="Proteomes" id="UP000886817"/>
    </source>
</evidence>
<dbReference type="GO" id="GO:0032153">
    <property type="term" value="C:cell division site"/>
    <property type="evidence" value="ECO:0007669"/>
    <property type="project" value="TreeGrafter"/>
</dbReference>